<evidence type="ECO:0000256" key="1">
    <source>
        <dbReference type="SAM" id="MobiDB-lite"/>
    </source>
</evidence>
<organism evidence="2 3">
    <name type="scientific">Paraburkholderia solisilvae</name>
    <dbReference type="NCBI Taxonomy" id="624376"/>
    <lineage>
        <taxon>Bacteria</taxon>
        <taxon>Pseudomonadati</taxon>
        <taxon>Pseudomonadota</taxon>
        <taxon>Betaproteobacteria</taxon>
        <taxon>Burkholderiales</taxon>
        <taxon>Burkholderiaceae</taxon>
        <taxon>Paraburkholderia</taxon>
    </lineage>
</organism>
<feature type="region of interest" description="Disordered" evidence="1">
    <location>
        <begin position="1"/>
        <end position="26"/>
    </location>
</feature>
<protein>
    <submittedName>
        <fullName evidence="2">Uncharacterized protein</fullName>
    </submittedName>
</protein>
<dbReference type="Proteomes" id="UP000494329">
    <property type="component" value="Unassembled WGS sequence"/>
</dbReference>
<evidence type="ECO:0000313" key="2">
    <source>
        <dbReference type="EMBL" id="CAB3770536.1"/>
    </source>
</evidence>
<reference evidence="2 3" key="1">
    <citation type="submission" date="2020-04" db="EMBL/GenBank/DDBJ databases">
        <authorList>
            <person name="De Canck E."/>
        </authorList>
    </citation>
    <scope>NUCLEOTIDE SEQUENCE [LARGE SCALE GENOMIC DNA]</scope>
    <source>
        <strain evidence="2 3">LMG 29739</strain>
    </source>
</reference>
<keyword evidence="3" id="KW-1185">Reference proteome</keyword>
<dbReference type="RefSeq" id="WP_175114941.1">
    <property type="nucleotide sequence ID" value="NZ_CADIKF010000071.1"/>
</dbReference>
<sequence length="77" mass="9276">MSRSRRKTPITSHGLSEATDKAAWHRGYRKREQQRLNVEHLEFIERSHREYSDPWGMLKDGKCAWNASLYGTRWMRK</sequence>
<dbReference type="EMBL" id="CADIKF010000071">
    <property type="protein sequence ID" value="CAB3770536.1"/>
    <property type="molecule type" value="Genomic_DNA"/>
</dbReference>
<accession>A0A6J5EZT5</accession>
<evidence type="ECO:0000313" key="3">
    <source>
        <dbReference type="Proteomes" id="UP000494329"/>
    </source>
</evidence>
<proteinExistence type="predicted"/>
<gene>
    <name evidence="2" type="ORF">LMG29739_05812</name>
</gene>
<name>A0A6J5EZT5_9BURK</name>
<dbReference type="AlphaFoldDB" id="A0A6J5EZT5"/>